<protein>
    <submittedName>
        <fullName evidence="1">Uncharacterized protein</fullName>
    </submittedName>
</protein>
<reference evidence="1" key="1">
    <citation type="submission" date="2020-09" db="EMBL/GenBank/DDBJ databases">
        <title>A novel bacterium of genus Paenibacillus, isolated from South China Sea.</title>
        <authorList>
            <person name="Huang H."/>
            <person name="Mo K."/>
            <person name="Hu Y."/>
        </authorList>
    </citation>
    <scope>NUCLEOTIDE SEQUENCE</scope>
    <source>
        <strain evidence="1">IB182496</strain>
    </source>
</reference>
<gene>
    <name evidence="1" type="ORF">IDH44_11620</name>
</gene>
<evidence type="ECO:0000313" key="1">
    <source>
        <dbReference type="EMBL" id="MBD2845841.1"/>
    </source>
</evidence>
<accession>A0A927BTZ2</accession>
<comment type="caution">
    <text evidence="1">The sequence shown here is derived from an EMBL/GenBank/DDBJ whole genome shotgun (WGS) entry which is preliminary data.</text>
</comment>
<sequence>MMVAVFAGILCCYLVAVLGVHLAARRARGPGYAARHYVLIGGTGELRLEAYIRALRWYALSSGRAVRITLVDRGMGAEQYAVWRRLAREGDAWVDGEASTGAEALQQSEVLQGTMMRPESIVRPEKMVQERTSAAEALLTAPRSFPRHAPHVLVDLRDPYQLERLPVRLVRFPDHGPG</sequence>
<dbReference type="RefSeq" id="WP_190917814.1">
    <property type="nucleotide sequence ID" value="NZ_JACXIZ010000019.1"/>
</dbReference>
<proteinExistence type="predicted"/>
<evidence type="ECO:0000313" key="2">
    <source>
        <dbReference type="Proteomes" id="UP000621560"/>
    </source>
</evidence>
<keyword evidence="2" id="KW-1185">Reference proteome</keyword>
<dbReference type="Proteomes" id="UP000621560">
    <property type="component" value="Unassembled WGS sequence"/>
</dbReference>
<dbReference type="AlphaFoldDB" id="A0A927BTZ2"/>
<dbReference type="EMBL" id="JACXIZ010000019">
    <property type="protein sequence ID" value="MBD2845841.1"/>
    <property type="molecule type" value="Genomic_DNA"/>
</dbReference>
<organism evidence="1 2">
    <name type="scientific">Paenibacillus sabuli</name>
    <dbReference type="NCBI Taxonomy" id="2772509"/>
    <lineage>
        <taxon>Bacteria</taxon>
        <taxon>Bacillati</taxon>
        <taxon>Bacillota</taxon>
        <taxon>Bacilli</taxon>
        <taxon>Bacillales</taxon>
        <taxon>Paenibacillaceae</taxon>
        <taxon>Paenibacillus</taxon>
    </lineage>
</organism>
<name>A0A927BTZ2_9BACL</name>